<evidence type="ECO:0000313" key="3">
    <source>
        <dbReference type="Proteomes" id="UP000785679"/>
    </source>
</evidence>
<organism evidence="2 3">
    <name type="scientific">Halteria grandinella</name>
    <dbReference type="NCBI Taxonomy" id="5974"/>
    <lineage>
        <taxon>Eukaryota</taxon>
        <taxon>Sar</taxon>
        <taxon>Alveolata</taxon>
        <taxon>Ciliophora</taxon>
        <taxon>Intramacronucleata</taxon>
        <taxon>Spirotrichea</taxon>
        <taxon>Stichotrichia</taxon>
        <taxon>Sporadotrichida</taxon>
        <taxon>Halteriidae</taxon>
        <taxon>Halteria</taxon>
    </lineage>
</organism>
<feature type="compositionally biased region" description="Polar residues" evidence="1">
    <location>
        <begin position="544"/>
        <end position="553"/>
    </location>
</feature>
<dbReference type="Proteomes" id="UP000785679">
    <property type="component" value="Unassembled WGS sequence"/>
</dbReference>
<feature type="region of interest" description="Disordered" evidence="1">
    <location>
        <begin position="472"/>
        <end position="499"/>
    </location>
</feature>
<evidence type="ECO:0000313" key="2">
    <source>
        <dbReference type="EMBL" id="TNV84565.1"/>
    </source>
</evidence>
<protein>
    <submittedName>
        <fullName evidence="2">Uncharacterized protein</fullName>
    </submittedName>
</protein>
<feature type="region of interest" description="Disordered" evidence="1">
    <location>
        <begin position="203"/>
        <end position="230"/>
    </location>
</feature>
<dbReference type="EMBL" id="RRYP01002633">
    <property type="protein sequence ID" value="TNV84565.1"/>
    <property type="molecule type" value="Genomic_DNA"/>
</dbReference>
<sequence length="711" mass="82266">MNQLLQKNGTKSALIKELLEDSQSHRKLVNLKKRYQQLVSEEKSKKSSRLQSACVKRGIKFDVATLQEKGFKDFNEGFRKSMEKMDEQIKVLMPPPKKKVVSPLKQSSPHMKLLVSKTPDLHRPSSELQHRTPYEPIPIIPTPQEPQPILEQSRAVSVEDDKRMSEVKINGMVTSLKERFGFISKKQKVNHLLNMIAKSEYDKKQQANRQTPVEKRRVSPETPQMGEMTLFGDSNNKRILANKSRNNILHNRAQTTQGGYRQKQHYLRRNTGNYQNNHLSDTTSEKPISQDRERVKEIINATQQQNASTETLQALKQTSTLNKDFLGSLFADENWSQVATKKQLSKVMSLMSEYYGMKPSSEHLISDFRQQQQADLFSLMENHILQKLETSKKHVLDEVSEQLQQQATFKLESEAGVRQEQMRENKVIKRFNSYLNQSFFKNQDAFIKKKYKAYLKQTGQEDMLNQTFYQRMQKDKEDRDQRKRIREGLGKKDVQRSPEGKRLIQRLSIKLSAGNTEGSMNPAQKILRKLGIHLKDKVEDGEKSQYTSAQSPKFHSPKSPPILEKSTSHLQRSFHKIQRPPKIVGFAQDVKNSPQPMKASEGSGDFFSFTQLQRDFEDRRVNASISTYVPQKGSALVRKGFAVHLMPTNSDGQTKPILRRPLTKTGEQLIDEKISELELKVHAAISRRRLNSNRENTNRFDRKHFYTQKFL</sequence>
<proteinExistence type="predicted"/>
<name>A0A8J8P2A9_HALGN</name>
<dbReference type="AlphaFoldDB" id="A0A8J8P2A9"/>
<comment type="caution">
    <text evidence="2">The sequence shown here is derived from an EMBL/GenBank/DDBJ whole genome shotgun (WGS) entry which is preliminary data.</text>
</comment>
<keyword evidence="3" id="KW-1185">Reference proteome</keyword>
<accession>A0A8J8P2A9</accession>
<evidence type="ECO:0000256" key="1">
    <source>
        <dbReference type="SAM" id="MobiDB-lite"/>
    </source>
</evidence>
<dbReference type="OrthoDB" id="327692at2759"/>
<reference evidence="2" key="1">
    <citation type="submission" date="2019-06" db="EMBL/GenBank/DDBJ databases">
        <authorList>
            <person name="Zheng W."/>
        </authorList>
    </citation>
    <scope>NUCLEOTIDE SEQUENCE</scope>
    <source>
        <strain evidence="2">QDHG01</strain>
    </source>
</reference>
<gene>
    <name evidence="2" type="ORF">FGO68_gene10395</name>
</gene>
<feature type="region of interest" description="Disordered" evidence="1">
    <location>
        <begin position="539"/>
        <end position="566"/>
    </location>
</feature>